<dbReference type="InterPro" id="IPR017853">
    <property type="entry name" value="GH"/>
</dbReference>
<dbReference type="Proteomes" id="UP000324209">
    <property type="component" value="Chromosome"/>
</dbReference>
<dbReference type="AlphaFoldDB" id="A0A5C1QSV9"/>
<dbReference type="InterPro" id="IPR006047">
    <property type="entry name" value="GH13_cat_dom"/>
</dbReference>
<dbReference type="SUPFAM" id="SSF51445">
    <property type="entry name" value="(Trans)glycosidases"/>
    <property type="match status" value="1"/>
</dbReference>
<feature type="domain" description="Glycosyl hydrolase family 13 catalytic" evidence="1">
    <location>
        <begin position="282"/>
        <end position="690"/>
    </location>
</feature>
<dbReference type="SMART" id="SM00642">
    <property type="entry name" value="Aamy"/>
    <property type="match status" value="1"/>
</dbReference>
<dbReference type="PANTHER" id="PTHR47786">
    <property type="entry name" value="ALPHA-1,4-GLUCAN:MALTOSE-1-PHOSPHATE MALTOSYLTRANSFERASE"/>
    <property type="match status" value="1"/>
</dbReference>
<dbReference type="Pfam" id="PF00128">
    <property type="entry name" value="Alpha-amylase"/>
    <property type="match status" value="1"/>
</dbReference>
<dbReference type="KEGG" id="ock:EXM22_14350"/>
<accession>A0A5C1QSV9</accession>
<evidence type="ECO:0000259" key="1">
    <source>
        <dbReference type="SMART" id="SM00642"/>
    </source>
</evidence>
<sequence length="1030" mass="119757">MPGRLFIERSKQKTLNMTSLQLSSQSEARQLSGIINETYALQPPIKAGELYLTAVISEFYSLAISEYMKDLRSAHGPVTLCNIILKKNESSWNSLLSRMDEHFPAEKTYDLTADPLSLERRLTDILVLRLLNSNKGCRGLRLLFSDRALHGKAYNNILDSLEELLSQFSPLPGWDTILTDLLLTPSKLYPDSLEEQIRFITNKYDFIKNKTAYLSALDLSREENKIGLTGPGPVEGIDLSFDEDDAAHFSIDSDWMPNLILLAKNCYVWLHQLSEQYNRPIRYLNEIPGEELDELSRRGITGLWLIGIWERSTASKTIKRICGNPEAEASAYSLKNYRISDDLGGWEALQTLKERCFQKGIRLASDMVPNHTGIDSDWMIEHPEYFLQTRISPYPGYTFKGMDLSSDSRISLYLEDGYYNRSDAAVVFLREDNSNGEKQYIYHGNDGTSMPWNDTAQLDFMNPLVREELIKLILQVAEDFPIIRFDAAMTLARKHIQRLWYPQPGDGGAIPSRSAYSMSEKEFREHMPEEFWREVVDRINKEAPNTLLLAEAFWMMEGYFVRNLGMHRVYNSAFMNLLKTEDNQEFRKILKETLKSNPRILKRFVNFMNNPDEDTAVSQFGKGDKYFGICTLLVTLPGLPMIGHGQFEGLTEKYGMEYRRSYFDEVADQDLMNRHEREIYPLMKKRILFAGARKFHLFDFRSRDTVNEDVYAYSNSRENDHALVLFNNSNKLAEGLIQEETIKGIISEDGEYQGESSETLGEILHLSPTGFTLLFETKKRLWYIHRNSEILKYGLPVKLYGYQSKVFYPILQQEDDEEKRLEKLILKTGGRGVPDLDRALKFSELEPLIHMMKTFLESRVIDTPVMSDLITSLSKTLIRIRKILDRKENHRKPRTQERLILEDIVRPSFMSLMLCDLDDTRLFYMARFYQKWIEESPVDIDSLKSLWKETLLSADFNSWFGINQYKEIIWFNRERMDEAFWWFSVLCGLKFLTLKGSEQDLILMKELPRFLSDLQKSIAESEYRISQIFV</sequence>
<keyword evidence="3" id="KW-1185">Reference proteome</keyword>
<gene>
    <name evidence="2" type="ORF">EXM22_14350</name>
</gene>
<dbReference type="GO" id="GO:0005975">
    <property type="term" value="P:carbohydrate metabolic process"/>
    <property type="evidence" value="ECO:0007669"/>
    <property type="project" value="InterPro"/>
</dbReference>
<evidence type="ECO:0000313" key="2">
    <source>
        <dbReference type="EMBL" id="QEN09102.1"/>
    </source>
</evidence>
<name>A0A5C1QSV9_9SPIO</name>
<dbReference type="RefSeq" id="WP_149487178.1">
    <property type="nucleotide sequence ID" value="NZ_CP036150.1"/>
</dbReference>
<reference evidence="2 3" key="1">
    <citation type="submission" date="2019-02" db="EMBL/GenBank/DDBJ databases">
        <title>Complete Genome Sequence and Methylome Analysis of free living Spirochaetas.</title>
        <authorList>
            <person name="Fomenkov A."/>
            <person name="Dubinina G."/>
            <person name="Leshcheva N."/>
            <person name="Mikheeva N."/>
            <person name="Grabovich M."/>
            <person name="Vincze T."/>
            <person name="Roberts R.J."/>
        </authorList>
    </citation>
    <scope>NUCLEOTIDE SEQUENCE [LARGE SCALE GENOMIC DNA]</scope>
    <source>
        <strain evidence="2 3">K2</strain>
    </source>
</reference>
<dbReference type="OrthoDB" id="9808590at2"/>
<dbReference type="Gene3D" id="3.20.20.80">
    <property type="entry name" value="Glycosidases"/>
    <property type="match status" value="2"/>
</dbReference>
<proteinExistence type="predicted"/>
<evidence type="ECO:0000313" key="3">
    <source>
        <dbReference type="Proteomes" id="UP000324209"/>
    </source>
</evidence>
<dbReference type="PANTHER" id="PTHR47786:SF2">
    <property type="entry name" value="GLYCOSYL HYDROLASE FAMILY 13 CATALYTIC DOMAIN-CONTAINING PROTEIN"/>
    <property type="match status" value="1"/>
</dbReference>
<organism evidence="2 3">
    <name type="scientific">Oceanispirochaeta crateris</name>
    <dbReference type="NCBI Taxonomy" id="2518645"/>
    <lineage>
        <taxon>Bacteria</taxon>
        <taxon>Pseudomonadati</taxon>
        <taxon>Spirochaetota</taxon>
        <taxon>Spirochaetia</taxon>
        <taxon>Spirochaetales</taxon>
        <taxon>Spirochaetaceae</taxon>
        <taxon>Oceanispirochaeta</taxon>
    </lineage>
</organism>
<dbReference type="EMBL" id="CP036150">
    <property type="protein sequence ID" value="QEN09102.1"/>
    <property type="molecule type" value="Genomic_DNA"/>
</dbReference>
<protein>
    <submittedName>
        <fullName evidence="2">Alpha-amylase</fullName>
    </submittedName>
</protein>